<evidence type="ECO:0000256" key="1">
    <source>
        <dbReference type="ARBA" id="ARBA00004328"/>
    </source>
</evidence>
<evidence type="ECO:0000313" key="9">
    <source>
        <dbReference type="Proteomes" id="UP001330016"/>
    </source>
</evidence>
<feature type="compositionally biased region" description="Basic and acidic residues" evidence="5">
    <location>
        <begin position="1"/>
        <end position="12"/>
    </location>
</feature>
<evidence type="ECO:0000256" key="4">
    <source>
        <dbReference type="ARBA" id="ARBA00022801"/>
    </source>
</evidence>
<evidence type="ECO:0000259" key="6">
    <source>
        <dbReference type="Pfam" id="PF04586"/>
    </source>
</evidence>
<dbReference type="NCBIfam" id="TIGR01554">
    <property type="entry name" value="major_cap_HK97"/>
    <property type="match status" value="1"/>
</dbReference>
<keyword evidence="2" id="KW-1188">Viral release from host cell</keyword>
<dbReference type="EMBL" id="JAQSGK010000001">
    <property type="protein sequence ID" value="MEE6714288.1"/>
    <property type="molecule type" value="Genomic_DNA"/>
</dbReference>
<dbReference type="RefSeq" id="WP_331243014.1">
    <property type="nucleotide sequence ID" value="NZ_JAQSGJ010000001.1"/>
</dbReference>
<evidence type="ECO:0000313" key="8">
    <source>
        <dbReference type="EMBL" id="MEE6714288.1"/>
    </source>
</evidence>
<feature type="domain" description="Prohead serine protease" evidence="6">
    <location>
        <begin position="42"/>
        <end position="193"/>
    </location>
</feature>
<dbReference type="InterPro" id="IPR006433">
    <property type="entry name" value="Prohead_protease"/>
</dbReference>
<proteinExistence type="predicted"/>
<dbReference type="Gene3D" id="3.30.2400.10">
    <property type="entry name" value="Major capsid protein gp5"/>
    <property type="match status" value="1"/>
</dbReference>
<keyword evidence="3" id="KW-0645">Protease</keyword>
<dbReference type="InterPro" id="IPR054613">
    <property type="entry name" value="Peptidase_S78_dom"/>
</dbReference>
<dbReference type="SUPFAM" id="SSF56563">
    <property type="entry name" value="Major capsid protein gp5"/>
    <property type="match status" value="1"/>
</dbReference>
<evidence type="ECO:0000259" key="7">
    <source>
        <dbReference type="Pfam" id="PF05065"/>
    </source>
</evidence>
<dbReference type="Proteomes" id="UP001330016">
    <property type="component" value="Unassembled WGS sequence"/>
</dbReference>
<comment type="subcellular location">
    <subcellularLocation>
        <location evidence="1">Virion</location>
    </subcellularLocation>
</comment>
<organism evidence="8 9">
    <name type="scientific">Schleiferilactobacillus harbinensis</name>
    <dbReference type="NCBI Taxonomy" id="304207"/>
    <lineage>
        <taxon>Bacteria</taxon>
        <taxon>Bacillati</taxon>
        <taxon>Bacillota</taxon>
        <taxon>Bacilli</taxon>
        <taxon>Lactobacillales</taxon>
        <taxon>Lactobacillaceae</taxon>
        <taxon>Schleiferilactobacillus</taxon>
    </lineage>
</organism>
<dbReference type="NCBIfam" id="TIGR01543">
    <property type="entry name" value="proheadase_HK97"/>
    <property type="match status" value="1"/>
</dbReference>
<name>A0ABU7SWF7_9LACO</name>
<keyword evidence="4" id="KW-0378">Hydrolase</keyword>
<feature type="domain" description="Phage capsid-like C-terminal" evidence="7">
    <location>
        <begin position="245"/>
        <end position="472"/>
    </location>
</feature>
<dbReference type="InterPro" id="IPR054612">
    <property type="entry name" value="Phage_capsid-like_C"/>
</dbReference>
<evidence type="ECO:0000256" key="3">
    <source>
        <dbReference type="ARBA" id="ARBA00022670"/>
    </source>
</evidence>
<dbReference type="Pfam" id="PF04586">
    <property type="entry name" value="Peptidase_S78"/>
    <property type="match status" value="1"/>
</dbReference>
<sequence length="510" mass="55418">MANNDVLEKRLTPDAGVSADQPTKADGATPNEGTDAKQQATTSPKKLTGYAVVFNQPSKDLGGFKEVVDPHAFDDVDLKDVYLVSNHDFSQVLASTKAGTLKLDVDDKGLHFEATLPDTTMASDAFKNVEAGNLSAMSFTFIAAPDGDTFTKDDSGQVIRTIKQVKSLFDVSLCAIGAYDDTNVRVDKRSYTAWLDDQNNNQQKKEVTPMEKTIIDAAHTESRAFEDYIRSHGEHRDGLTTQAAGALVPKEVIKDVLDLKQSSYDLAKYVTVKSVGTPVGTYPVALVNNGVLATKEELAEIPDIEANLFKGVDYKVATRAGKIYLSDELIADSEVNIVAEVKAQLQKLVQNTNNTEITKLLTSFKKMAAANMDDLKQIFNVELDPALSLSVITNQSGFNWLDTLKDSEGRYLLQPSITAPSGKQLFGAPVIVVSNKVLADPKAGTFPMIVGDLQQAVFLAQKNQVETSWEKFDSYASGLAVVIRNDYEKIDEDAARYVEITPAAAATPSK</sequence>
<keyword evidence="9" id="KW-1185">Reference proteome</keyword>
<dbReference type="InterPro" id="IPR024455">
    <property type="entry name" value="Phage_capsid"/>
</dbReference>
<evidence type="ECO:0000256" key="2">
    <source>
        <dbReference type="ARBA" id="ARBA00022612"/>
    </source>
</evidence>
<evidence type="ECO:0000256" key="5">
    <source>
        <dbReference type="SAM" id="MobiDB-lite"/>
    </source>
</evidence>
<protein>
    <submittedName>
        <fullName evidence="8">Phage major capsid protein</fullName>
    </submittedName>
</protein>
<dbReference type="Pfam" id="PF05065">
    <property type="entry name" value="Phage_capsid"/>
    <property type="match status" value="1"/>
</dbReference>
<dbReference type="Gene3D" id="3.30.2320.10">
    <property type="entry name" value="hypothetical protein PF0899 domain"/>
    <property type="match status" value="1"/>
</dbReference>
<accession>A0ABU7SWF7</accession>
<reference evidence="8 9" key="1">
    <citation type="submission" date="2023-02" db="EMBL/GenBank/DDBJ databases">
        <title>The predominant lactic acid bacteria and yeasts involved in the spontaneous fermentation of millet during the production of the traditional porridge Hausa koko in Ghana.</title>
        <authorList>
            <person name="Atter A."/>
            <person name="Diaz M."/>
        </authorList>
    </citation>
    <scope>NUCLEOTIDE SEQUENCE [LARGE SCALE GENOMIC DNA]</scope>
    <source>
        <strain evidence="8 9">FI11640</strain>
    </source>
</reference>
<comment type="caution">
    <text evidence="8">The sequence shown here is derived from an EMBL/GenBank/DDBJ whole genome shotgun (WGS) entry which is preliminary data.</text>
</comment>
<gene>
    <name evidence="8" type="ORF">PS435_00325</name>
</gene>
<feature type="region of interest" description="Disordered" evidence="5">
    <location>
        <begin position="1"/>
        <end position="43"/>
    </location>
</feature>